<keyword evidence="4" id="KW-1133">Transmembrane helix</keyword>
<dbReference type="InterPro" id="IPR050327">
    <property type="entry name" value="Proton-linked_MCT"/>
</dbReference>
<dbReference type="GO" id="GO:0016020">
    <property type="term" value="C:membrane"/>
    <property type="evidence" value="ECO:0007669"/>
    <property type="project" value="UniProtKB-SubCell"/>
</dbReference>
<feature type="transmembrane region" description="Helical" evidence="4">
    <location>
        <begin position="289"/>
        <end position="309"/>
    </location>
</feature>
<comment type="subcellular location">
    <subcellularLocation>
        <location evidence="1">Membrane</location>
        <topology evidence="1">Multi-pass membrane protein</topology>
    </subcellularLocation>
</comment>
<feature type="transmembrane region" description="Helical" evidence="4">
    <location>
        <begin position="182"/>
        <end position="203"/>
    </location>
</feature>
<keyword evidence="7" id="KW-1185">Reference proteome</keyword>
<feature type="region of interest" description="Disordered" evidence="3">
    <location>
        <begin position="1"/>
        <end position="40"/>
    </location>
</feature>
<feature type="transmembrane region" description="Helical" evidence="4">
    <location>
        <begin position="153"/>
        <end position="170"/>
    </location>
</feature>
<feature type="domain" description="Major facilitator superfamily (MFS) profile" evidence="5">
    <location>
        <begin position="255"/>
        <end position="451"/>
    </location>
</feature>
<accession>A0A139HAI7</accession>
<organism evidence="6 7">
    <name type="scientific">Pseudocercospora eumusae</name>
    <dbReference type="NCBI Taxonomy" id="321146"/>
    <lineage>
        <taxon>Eukaryota</taxon>
        <taxon>Fungi</taxon>
        <taxon>Dikarya</taxon>
        <taxon>Ascomycota</taxon>
        <taxon>Pezizomycotina</taxon>
        <taxon>Dothideomycetes</taxon>
        <taxon>Dothideomycetidae</taxon>
        <taxon>Mycosphaerellales</taxon>
        <taxon>Mycosphaerellaceae</taxon>
        <taxon>Pseudocercospora</taxon>
    </lineage>
</organism>
<dbReference type="InterPro" id="IPR011701">
    <property type="entry name" value="MFS"/>
</dbReference>
<dbReference type="Proteomes" id="UP000070133">
    <property type="component" value="Unassembled WGS sequence"/>
</dbReference>
<proteinExistence type="inferred from homology"/>
<evidence type="ECO:0000256" key="4">
    <source>
        <dbReference type="SAM" id="Phobius"/>
    </source>
</evidence>
<feature type="compositionally biased region" description="Polar residues" evidence="3">
    <location>
        <begin position="21"/>
        <end position="40"/>
    </location>
</feature>
<comment type="caution">
    <text evidence="6">The sequence shown here is derived from an EMBL/GenBank/DDBJ whole genome shotgun (WGS) entry which is preliminary data.</text>
</comment>
<gene>
    <name evidence="6" type="ORF">AC578_8129</name>
</gene>
<feature type="transmembrane region" description="Helical" evidence="4">
    <location>
        <begin position="91"/>
        <end position="113"/>
    </location>
</feature>
<protein>
    <recommendedName>
        <fullName evidence="5">Major facilitator superfamily (MFS) profile domain-containing protein</fullName>
    </recommendedName>
</protein>
<feature type="compositionally biased region" description="Low complexity" evidence="3">
    <location>
        <begin position="1"/>
        <end position="13"/>
    </location>
</feature>
<dbReference type="PANTHER" id="PTHR11360:SF287">
    <property type="entry name" value="MFS MONOCARBOXYLATE TRANSPORTER"/>
    <property type="match status" value="1"/>
</dbReference>
<dbReference type="PANTHER" id="PTHR11360">
    <property type="entry name" value="MONOCARBOXYLATE TRANSPORTER"/>
    <property type="match status" value="1"/>
</dbReference>
<feature type="transmembrane region" description="Helical" evidence="4">
    <location>
        <begin position="215"/>
        <end position="235"/>
    </location>
</feature>
<feature type="transmembrane region" description="Helical" evidence="4">
    <location>
        <begin position="255"/>
        <end position="277"/>
    </location>
</feature>
<evidence type="ECO:0000256" key="1">
    <source>
        <dbReference type="ARBA" id="ARBA00004141"/>
    </source>
</evidence>
<dbReference type="SUPFAM" id="SSF103473">
    <property type="entry name" value="MFS general substrate transporter"/>
    <property type="match status" value="1"/>
</dbReference>
<keyword evidence="4" id="KW-0812">Transmembrane</keyword>
<keyword evidence="4" id="KW-0472">Membrane</keyword>
<feature type="transmembrane region" description="Helical" evidence="4">
    <location>
        <begin position="346"/>
        <end position="371"/>
    </location>
</feature>
<evidence type="ECO:0000256" key="3">
    <source>
        <dbReference type="SAM" id="MobiDB-lite"/>
    </source>
</evidence>
<dbReference type="Pfam" id="PF07690">
    <property type="entry name" value="MFS_1"/>
    <property type="match status" value="1"/>
</dbReference>
<feature type="transmembrane region" description="Helical" evidence="4">
    <location>
        <begin position="321"/>
        <end position="340"/>
    </location>
</feature>
<dbReference type="InterPro" id="IPR036259">
    <property type="entry name" value="MFS_trans_sf"/>
</dbReference>
<name>A0A139HAI7_9PEZI</name>
<dbReference type="GO" id="GO:0022857">
    <property type="term" value="F:transmembrane transporter activity"/>
    <property type="evidence" value="ECO:0007669"/>
    <property type="project" value="InterPro"/>
</dbReference>
<evidence type="ECO:0000259" key="5">
    <source>
        <dbReference type="PROSITE" id="PS50850"/>
    </source>
</evidence>
<dbReference type="AlphaFoldDB" id="A0A139HAI7"/>
<dbReference type="InterPro" id="IPR020846">
    <property type="entry name" value="MFS_dom"/>
</dbReference>
<dbReference type="EMBL" id="LFZN01000092">
    <property type="protein sequence ID" value="KXS99446.1"/>
    <property type="molecule type" value="Genomic_DNA"/>
</dbReference>
<feature type="transmembrane region" description="Helical" evidence="4">
    <location>
        <begin position="383"/>
        <end position="404"/>
    </location>
</feature>
<dbReference type="Gene3D" id="1.20.1250.20">
    <property type="entry name" value="MFS general substrate transporter like domains"/>
    <property type="match status" value="2"/>
</dbReference>
<evidence type="ECO:0000256" key="2">
    <source>
        <dbReference type="ARBA" id="ARBA00006727"/>
    </source>
</evidence>
<dbReference type="OrthoDB" id="2213137at2759"/>
<feature type="transmembrane region" description="Helical" evidence="4">
    <location>
        <begin position="125"/>
        <end position="147"/>
    </location>
</feature>
<reference evidence="6 7" key="1">
    <citation type="submission" date="2015-07" db="EMBL/GenBank/DDBJ databases">
        <title>Comparative genomics of the Sigatoka disease complex on banana suggests a link between parallel evolutionary changes in Pseudocercospora fijiensis and Pseudocercospora eumusae and increased virulence on the banana host.</title>
        <authorList>
            <person name="Chang T.-C."/>
            <person name="Salvucci A."/>
            <person name="Crous P.W."/>
            <person name="Stergiopoulos I."/>
        </authorList>
    </citation>
    <scope>NUCLEOTIDE SEQUENCE [LARGE SCALE GENOMIC DNA]</scope>
    <source>
        <strain evidence="6 7">CBS 114824</strain>
    </source>
</reference>
<comment type="similarity">
    <text evidence="2">Belongs to the major facilitator superfamily. Monocarboxylate porter (TC 2.A.1.13) family.</text>
</comment>
<feature type="transmembrane region" description="Helical" evidence="4">
    <location>
        <begin position="50"/>
        <end position="71"/>
    </location>
</feature>
<evidence type="ECO:0000313" key="6">
    <source>
        <dbReference type="EMBL" id="KXS99446.1"/>
    </source>
</evidence>
<evidence type="ECO:0000313" key="7">
    <source>
        <dbReference type="Proteomes" id="UP000070133"/>
    </source>
</evidence>
<feature type="transmembrane region" description="Helical" evidence="4">
    <location>
        <begin position="424"/>
        <end position="448"/>
    </location>
</feature>
<sequence>MTTTTTESTLELTAIDDRNDASGTTNDDNIEQGSQLNTQSLPPVDGGWQAWTFLSACFALEAIVWGLPFSFGIFQTHYQANPLFSTSTSSLAAIGTTTIGVSYFSSPFVGIFLQTFPRTRRPCMLVGLTIMCTALIGASYSSTISLLILTQGALYGLGTILLYYPSNLFLDEWFISRKGLAYGIMFAGTGFAGVIVPFILEWLLNTYSFRTTLRIWTIVTFILTLPCMNFIRPRLPPSNSSALRPRDLLFVRHKLFWLFQFGNTIQSLGVFIPSLWMPTFALSIDLPSYSGPLSLAFYNGAYSIGNICGGHLTDKFHVSTVILISTLGAMLGTFVFWGLAQGQAMLYIFAIVWGSCSGIFNIAWTGCARVVGRKTSPNGVIDTGIYIGIMAAGKGIGGVVSGPLSEKLLELGWRTSADFVYGSMFAPLVIFCGITAAFGGSACVGRLLKMF</sequence>
<dbReference type="PROSITE" id="PS50850">
    <property type="entry name" value="MFS"/>
    <property type="match status" value="1"/>
</dbReference>